<dbReference type="OrthoDB" id="5577072at2759"/>
<evidence type="ECO:0000256" key="2">
    <source>
        <dbReference type="ARBA" id="ARBA00008576"/>
    </source>
</evidence>
<accession>A0A1C7N3N4</accession>
<comment type="similarity">
    <text evidence="2">Belongs to the SPP2 family.</text>
</comment>
<comment type="caution">
    <text evidence="6">The sequence shown here is derived from an EMBL/GenBank/DDBJ whole genome shotgun (WGS) entry which is preliminary data.</text>
</comment>
<feature type="compositionally biased region" description="Basic and acidic residues" evidence="4">
    <location>
        <begin position="236"/>
        <end position="263"/>
    </location>
</feature>
<feature type="compositionally biased region" description="Basic residues" evidence="4">
    <location>
        <begin position="311"/>
        <end position="326"/>
    </location>
</feature>
<evidence type="ECO:0000256" key="1">
    <source>
        <dbReference type="ARBA" id="ARBA00004123"/>
    </source>
</evidence>
<feature type="compositionally biased region" description="Basic and acidic residues" evidence="4">
    <location>
        <begin position="270"/>
        <end position="304"/>
    </location>
</feature>
<dbReference type="FunCoup" id="A0A1C7N3N4">
    <property type="interactions" value="51"/>
</dbReference>
<gene>
    <name evidence="6" type="primary">SPP2</name>
    <name evidence="6" type="ORF">A0J61_08263</name>
</gene>
<dbReference type="EMBL" id="LUGH01000620">
    <property type="protein sequence ID" value="OBZ83691.1"/>
    <property type="molecule type" value="Genomic_DNA"/>
</dbReference>
<dbReference type="STRING" id="101091.A0A1C7N3N4"/>
<dbReference type="InterPro" id="IPR000467">
    <property type="entry name" value="G_patch_dom"/>
</dbReference>
<dbReference type="SMART" id="SM00443">
    <property type="entry name" value="G_patch"/>
    <property type="match status" value="1"/>
</dbReference>
<evidence type="ECO:0000256" key="3">
    <source>
        <dbReference type="ARBA" id="ARBA00023242"/>
    </source>
</evidence>
<feature type="compositionally biased region" description="Low complexity" evidence="4">
    <location>
        <begin position="351"/>
        <end position="361"/>
    </location>
</feature>
<comment type="subcellular location">
    <subcellularLocation>
        <location evidence="1">Nucleus</location>
    </subcellularLocation>
</comment>
<dbReference type="InterPro" id="IPR026822">
    <property type="entry name" value="Spp2/MOS2_G-patch"/>
</dbReference>
<sequence length="361" mass="41166">KFENKRAIFGDDDEEEERTKDERVLGIEDNQIKEAEPKQDIKPLSISPLPNTDWRANARQNKDRFIPVQQNQQEESRTEILDQSNTQYGLQIQRKAVMEHTSEVTTKEATITSTTTTTTTAAAVESQSEMTKTLEERAVDAILKESMGEVEEEHKGPKKVIALDEAAAFKKDVDNRPDETTMEDYENIPVEEFGAALLRGLGWSEGEGIGRNRKSSPAPPPPPIKQRDALLGLGAKPEESDRQSQQEKARKKRAAYEYKDTSLFKKISKRKIEDALDDNSRDSSRSSVKEYDDHRRYRDDDRRSRSSHSSSSKRRRSRSSDRRHRSSSSNSSSSSRRHRSRSRDSSRHKSSSSNSKSKYDS</sequence>
<feature type="region of interest" description="Disordered" evidence="4">
    <location>
        <begin position="1"/>
        <end position="20"/>
    </location>
</feature>
<evidence type="ECO:0000259" key="5">
    <source>
        <dbReference type="PROSITE" id="PS50174"/>
    </source>
</evidence>
<dbReference type="GO" id="GO:0005681">
    <property type="term" value="C:spliceosomal complex"/>
    <property type="evidence" value="ECO:0007669"/>
    <property type="project" value="TreeGrafter"/>
</dbReference>
<dbReference type="Proteomes" id="UP000093000">
    <property type="component" value="Unassembled WGS sequence"/>
</dbReference>
<dbReference type="PROSITE" id="PS50174">
    <property type="entry name" value="G_PATCH"/>
    <property type="match status" value="1"/>
</dbReference>
<name>A0A1C7N3N4_9FUNG</name>
<dbReference type="PANTHER" id="PTHR15818:SF2">
    <property type="entry name" value="G-PATCH DOMAIN AND KOW MOTIFS-CONTAINING PROTEIN"/>
    <property type="match status" value="1"/>
</dbReference>
<dbReference type="InterPro" id="IPR045166">
    <property type="entry name" value="Spp2-like"/>
</dbReference>
<proteinExistence type="inferred from homology"/>
<feature type="region of interest" description="Disordered" evidence="4">
    <location>
        <begin position="101"/>
        <end position="131"/>
    </location>
</feature>
<feature type="non-terminal residue" evidence="6">
    <location>
        <position position="1"/>
    </location>
</feature>
<evidence type="ECO:0000256" key="4">
    <source>
        <dbReference type="SAM" id="MobiDB-lite"/>
    </source>
</evidence>
<dbReference type="GO" id="GO:0000398">
    <property type="term" value="P:mRNA splicing, via spliceosome"/>
    <property type="evidence" value="ECO:0007669"/>
    <property type="project" value="InterPro"/>
</dbReference>
<dbReference type="PANTHER" id="PTHR15818">
    <property type="entry name" value="G PATCH AND KOW-CONTAINING"/>
    <property type="match status" value="1"/>
</dbReference>
<keyword evidence="7" id="KW-1185">Reference proteome</keyword>
<protein>
    <submittedName>
        <fullName evidence="6">Pre-mRNA-splicing factor SPP2</fullName>
    </submittedName>
</protein>
<evidence type="ECO:0000313" key="7">
    <source>
        <dbReference type="Proteomes" id="UP000093000"/>
    </source>
</evidence>
<dbReference type="AlphaFoldDB" id="A0A1C7N3N4"/>
<dbReference type="Pfam" id="PF12656">
    <property type="entry name" value="G-patch_2"/>
    <property type="match status" value="1"/>
</dbReference>
<dbReference type="InParanoid" id="A0A1C7N3N4"/>
<feature type="compositionally biased region" description="Low complexity" evidence="4">
    <location>
        <begin position="107"/>
        <end position="123"/>
    </location>
</feature>
<feature type="domain" description="G-patch" evidence="5">
    <location>
        <begin position="190"/>
        <end position="238"/>
    </location>
</feature>
<feature type="region of interest" description="Disordered" evidence="4">
    <location>
        <begin position="204"/>
        <end position="361"/>
    </location>
</feature>
<keyword evidence="3" id="KW-0539">Nucleus</keyword>
<dbReference type="GO" id="GO:0003676">
    <property type="term" value="F:nucleic acid binding"/>
    <property type="evidence" value="ECO:0007669"/>
    <property type="project" value="InterPro"/>
</dbReference>
<evidence type="ECO:0000313" key="6">
    <source>
        <dbReference type="EMBL" id="OBZ83691.1"/>
    </source>
</evidence>
<reference evidence="6 7" key="1">
    <citation type="submission" date="2016-03" db="EMBL/GenBank/DDBJ databases">
        <title>Choanephora cucurbitarum.</title>
        <authorList>
            <person name="Min B."/>
            <person name="Park H."/>
            <person name="Park J.-H."/>
            <person name="Shin H.-D."/>
            <person name="Choi I.-G."/>
        </authorList>
    </citation>
    <scope>NUCLEOTIDE SEQUENCE [LARGE SCALE GENOMIC DNA]</scope>
    <source>
        <strain evidence="6 7">KUS-F28377</strain>
    </source>
</reference>
<organism evidence="6 7">
    <name type="scientific">Choanephora cucurbitarum</name>
    <dbReference type="NCBI Taxonomy" id="101091"/>
    <lineage>
        <taxon>Eukaryota</taxon>
        <taxon>Fungi</taxon>
        <taxon>Fungi incertae sedis</taxon>
        <taxon>Mucoromycota</taxon>
        <taxon>Mucoromycotina</taxon>
        <taxon>Mucoromycetes</taxon>
        <taxon>Mucorales</taxon>
        <taxon>Mucorineae</taxon>
        <taxon>Choanephoraceae</taxon>
        <taxon>Choanephoroideae</taxon>
        <taxon>Choanephora</taxon>
    </lineage>
</organism>